<dbReference type="EMBL" id="JAHXZJ010001119">
    <property type="protein sequence ID" value="KAH0554484.1"/>
    <property type="molecule type" value="Genomic_DNA"/>
</dbReference>
<organism evidence="2 3">
    <name type="scientific">Cotesia glomerata</name>
    <name type="common">Lepidopteran parasitic wasp</name>
    <name type="synonym">Apanteles glomeratus</name>
    <dbReference type="NCBI Taxonomy" id="32391"/>
    <lineage>
        <taxon>Eukaryota</taxon>
        <taxon>Metazoa</taxon>
        <taxon>Ecdysozoa</taxon>
        <taxon>Arthropoda</taxon>
        <taxon>Hexapoda</taxon>
        <taxon>Insecta</taxon>
        <taxon>Pterygota</taxon>
        <taxon>Neoptera</taxon>
        <taxon>Endopterygota</taxon>
        <taxon>Hymenoptera</taxon>
        <taxon>Apocrita</taxon>
        <taxon>Ichneumonoidea</taxon>
        <taxon>Braconidae</taxon>
        <taxon>Microgastrinae</taxon>
        <taxon>Cotesia</taxon>
    </lineage>
</organism>
<name>A0AAV7INQ5_COTGL</name>
<evidence type="ECO:0000313" key="2">
    <source>
        <dbReference type="EMBL" id="KAH0554484.1"/>
    </source>
</evidence>
<feature type="region of interest" description="Disordered" evidence="1">
    <location>
        <begin position="262"/>
        <end position="282"/>
    </location>
</feature>
<dbReference type="AlphaFoldDB" id="A0AAV7INQ5"/>
<sequence>MDKYDTEPRRKLGGPISGLTDKALVTPSIPDISFISPNNVHPRAEVSNNNNNNNYNKKARPPRSENFQKLRAITEHSTEVLKKQDIGNDLRFKFYQKLKESTTSIIPINSGQIAPSIEPIYRHISGHLQQNKSHRQLNSNNCVSRSKNDILESYNNLKLLMSLIKSQSQQIKSLEIQINALISIHQREKINSEKIKLAKNDSHEDAKISIGVMTSLEFTVKKKPNEANLIPVIDLPSPGPRINDPLSVRVMSSKHGGNFNTYGDNDCRSNGSQSDDGCAKPKGKVSSKVGWTFYNNMMCQVNEMLDTQNDGQSQQQHRYQTQQSIINDKGQQRSMMQQWKIFKATMATGLGDDKIISIDERMNYDSSYYPKVNYQTNIVQTTNSIVDDNTSIHMQALALKYLGHNSESPNLQTLTKLMSVISSPINDGDNYNNNTDKLLNNIINDERYRQLLHLEDNSVYNYKGKKQNRQNLDISVLKRQPKYF</sequence>
<evidence type="ECO:0000256" key="1">
    <source>
        <dbReference type="SAM" id="MobiDB-lite"/>
    </source>
</evidence>
<dbReference type="Proteomes" id="UP000826195">
    <property type="component" value="Unassembled WGS sequence"/>
</dbReference>
<proteinExistence type="predicted"/>
<accession>A0AAV7INQ5</accession>
<gene>
    <name evidence="2" type="ORF">KQX54_010951</name>
</gene>
<reference evidence="2 3" key="1">
    <citation type="journal article" date="2021" name="J. Hered.">
        <title>A chromosome-level genome assembly of the parasitoid wasp, Cotesia glomerata (Hymenoptera: Braconidae).</title>
        <authorList>
            <person name="Pinto B.J."/>
            <person name="Weis J.J."/>
            <person name="Gamble T."/>
            <person name="Ode P.J."/>
            <person name="Paul R."/>
            <person name="Zaspel J.M."/>
        </authorList>
    </citation>
    <scope>NUCLEOTIDE SEQUENCE [LARGE SCALE GENOMIC DNA]</scope>
    <source>
        <strain evidence="2">CgM1</strain>
    </source>
</reference>
<feature type="compositionally biased region" description="Polar residues" evidence="1">
    <location>
        <begin position="262"/>
        <end position="275"/>
    </location>
</feature>
<keyword evidence="3" id="KW-1185">Reference proteome</keyword>
<protein>
    <submittedName>
        <fullName evidence="2">Uncharacterized protein</fullName>
    </submittedName>
</protein>
<evidence type="ECO:0000313" key="3">
    <source>
        <dbReference type="Proteomes" id="UP000826195"/>
    </source>
</evidence>
<comment type="caution">
    <text evidence="2">The sequence shown here is derived from an EMBL/GenBank/DDBJ whole genome shotgun (WGS) entry which is preliminary data.</text>
</comment>
<feature type="region of interest" description="Disordered" evidence="1">
    <location>
        <begin position="43"/>
        <end position="64"/>
    </location>
</feature>